<reference evidence="2 3" key="2">
    <citation type="submission" date="2019-09" db="EMBL/GenBank/DDBJ databases">
        <authorList>
            <person name="Jin C."/>
        </authorList>
    </citation>
    <scope>NUCLEOTIDE SEQUENCE [LARGE SCALE GENOMIC DNA]</scope>
    <source>
        <strain evidence="2 3">AN110305</strain>
    </source>
</reference>
<organism evidence="2 3">
    <name type="scientific">Solihabitans fulvus</name>
    <dbReference type="NCBI Taxonomy" id="1892852"/>
    <lineage>
        <taxon>Bacteria</taxon>
        <taxon>Bacillati</taxon>
        <taxon>Actinomycetota</taxon>
        <taxon>Actinomycetes</taxon>
        <taxon>Pseudonocardiales</taxon>
        <taxon>Pseudonocardiaceae</taxon>
        <taxon>Solihabitans</taxon>
    </lineage>
</organism>
<dbReference type="OrthoDB" id="3371160at2"/>
<evidence type="ECO:0000313" key="2">
    <source>
        <dbReference type="EMBL" id="KAA2251454.1"/>
    </source>
</evidence>
<dbReference type="EMBL" id="VUOB01000078">
    <property type="protein sequence ID" value="KAA2251454.1"/>
    <property type="molecule type" value="Genomic_DNA"/>
</dbReference>
<evidence type="ECO:0000313" key="3">
    <source>
        <dbReference type="Proteomes" id="UP000323454"/>
    </source>
</evidence>
<comment type="caution">
    <text evidence="2">The sequence shown here is derived from an EMBL/GenBank/DDBJ whole genome shotgun (WGS) entry which is preliminary data.</text>
</comment>
<reference evidence="2 3" key="1">
    <citation type="submission" date="2019-09" db="EMBL/GenBank/DDBJ databases">
        <title>Goodfellowia gen. nov., a new genus of the Pseudonocardineae related to Actinoalloteichus, containing Goodfellowia coeruleoviolacea gen. nov., comb. nov. gen. nov., comb. nov.</title>
        <authorList>
            <person name="Labeda D."/>
        </authorList>
    </citation>
    <scope>NUCLEOTIDE SEQUENCE [LARGE SCALE GENOMIC DNA]</scope>
    <source>
        <strain evidence="2 3">AN110305</strain>
    </source>
</reference>
<evidence type="ECO:0000256" key="1">
    <source>
        <dbReference type="SAM" id="MobiDB-lite"/>
    </source>
</evidence>
<protein>
    <submittedName>
        <fullName evidence="2">Uncharacterized protein</fullName>
    </submittedName>
</protein>
<gene>
    <name evidence="2" type="ORF">F0L68_37225</name>
</gene>
<feature type="region of interest" description="Disordered" evidence="1">
    <location>
        <begin position="90"/>
        <end position="129"/>
    </location>
</feature>
<dbReference type="RefSeq" id="WP_149854615.1">
    <property type="nucleotide sequence ID" value="NZ_VUOB01000078.1"/>
</dbReference>
<keyword evidence="3" id="KW-1185">Reference proteome</keyword>
<name>A0A5B2WKK7_9PSEU</name>
<accession>A0A5B2WKK7</accession>
<sequence>MYIDEHGGTDGELKVTVDGQEYTAEETYDYDHDGHLDSAVVDTDDGGHVVYTDTHHTGHADLETTYDAHGKPVSAAKFDEHTGKWTAVDPNAAGHDSTSHSGNAIVVDTKDGDKNVGPATEDTDGDGVPDTAVVKDADGNTWLYTDTNHTGHADQEVEITKTGEVHVLQHTGEHQWTEVEHGKIDSTGHYTPDTKSGLREDSDSVWGAVDFDGKGSAADGVVRIDSTTGQWISSN</sequence>
<proteinExistence type="predicted"/>
<dbReference type="AlphaFoldDB" id="A0A5B2WKK7"/>
<dbReference type="Proteomes" id="UP000323454">
    <property type="component" value="Unassembled WGS sequence"/>
</dbReference>